<feature type="domain" description="GH16" evidence="3">
    <location>
        <begin position="62"/>
        <end position="407"/>
    </location>
</feature>
<gene>
    <name evidence="4" type="ORF">PSFLO_06909</name>
</gene>
<comment type="similarity">
    <text evidence="1">Belongs to the glycosyl hydrolase 16 family.</text>
</comment>
<evidence type="ECO:0000256" key="1">
    <source>
        <dbReference type="ARBA" id="ARBA00006865"/>
    </source>
</evidence>
<dbReference type="InterPro" id="IPR050546">
    <property type="entry name" value="Glycosyl_Hydrlase_16"/>
</dbReference>
<dbReference type="InterPro" id="IPR013320">
    <property type="entry name" value="ConA-like_dom_sf"/>
</dbReference>
<proteinExistence type="inferred from homology"/>
<keyword evidence="2" id="KW-0472">Membrane</keyword>
<sequence>MSQTLVNVKAAGDDARPVLWTNTKRGKRIHRRNSQIFYFGVCLGLAAVVGIVLDGVLRIERSDKLCLVLDDDFSRGLDPSVWTREVQTSGYGTGQFDWTTDSDNNAFVRDDKLYIVPTLTNESIGAASFEREGHTIDLGQLGTCTSPSTANCIAANNATVGQIINPVQSARLTTRASHSITFGKVSVRAKLPTGDWLWPAIWMMPREETYGGWPASGEIDIMESAGNRPRHRMDSRSRATVLSTFQFGPAWYANAGERHTASRSRWRGYFDSGFHDYVLEWNEHRMRVYIDNPNNLVKEFRFPKKQSMWHYGRFNEYDHPDGPLRNPWIRSTRPNVAPFDQPFYLILDVAVGGQFFNGDRSDLPWNPSSPQPAALFWRNVDLWYPTWPASHTDRGMAIDRVRMWQKC</sequence>
<dbReference type="Gene3D" id="2.60.120.200">
    <property type="match status" value="1"/>
</dbReference>
<evidence type="ECO:0000256" key="2">
    <source>
        <dbReference type="SAM" id="Phobius"/>
    </source>
</evidence>
<evidence type="ECO:0000313" key="4">
    <source>
        <dbReference type="EMBL" id="SPO41427.1"/>
    </source>
</evidence>
<dbReference type="Proteomes" id="UP000323386">
    <property type="component" value="Unassembled WGS sequence"/>
</dbReference>
<dbReference type="OrthoDB" id="4781at2759"/>
<dbReference type="GO" id="GO:0004553">
    <property type="term" value="F:hydrolase activity, hydrolyzing O-glycosyl compounds"/>
    <property type="evidence" value="ECO:0007669"/>
    <property type="project" value="InterPro"/>
</dbReference>
<dbReference type="SUPFAM" id="SSF49899">
    <property type="entry name" value="Concanavalin A-like lectins/glucanases"/>
    <property type="match status" value="1"/>
</dbReference>
<dbReference type="AlphaFoldDB" id="A0A5C3FCR8"/>
<keyword evidence="2" id="KW-1133">Transmembrane helix</keyword>
<dbReference type="PROSITE" id="PS51762">
    <property type="entry name" value="GH16_2"/>
    <property type="match status" value="1"/>
</dbReference>
<keyword evidence="2" id="KW-0812">Transmembrane</keyword>
<dbReference type="GO" id="GO:0005975">
    <property type="term" value="P:carbohydrate metabolic process"/>
    <property type="evidence" value="ECO:0007669"/>
    <property type="project" value="InterPro"/>
</dbReference>
<dbReference type="EMBL" id="OOIP01000027">
    <property type="protein sequence ID" value="SPO41427.1"/>
    <property type="molecule type" value="Genomic_DNA"/>
</dbReference>
<name>A0A5C3FCR8_9BASI</name>
<evidence type="ECO:0000259" key="3">
    <source>
        <dbReference type="PROSITE" id="PS51762"/>
    </source>
</evidence>
<dbReference type="PANTHER" id="PTHR10963">
    <property type="entry name" value="GLYCOSYL HYDROLASE-RELATED"/>
    <property type="match status" value="1"/>
</dbReference>
<reference evidence="4 5" key="1">
    <citation type="submission" date="2018-03" db="EMBL/GenBank/DDBJ databases">
        <authorList>
            <person name="Guldener U."/>
        </authorList>
    </citation>
    <scope>NUCLEOTIDE SEQUENCE [LARGE SCALE GENOMIC DNA]</scope>
    <source>
        <strain evidence="4 5">DAOM196992</strain>
    </source>
</reference>
<organism evidence="4 5">
    <name type="scientific">Pseudozyma flocculosa</name>
    <dbReference type="NCBI Taxonomy" id="84751"/>
    <lineage>
        <taxon>Eukaryota</taxon>
        <taxon>Fungi</taxon>
        <taxon>Dikarya</taxon>
        <taxon>Basidiomycota</taxon>
        <taxon>Ustilaginomycotina</taxon>
        <taxon>Ustilaginomycetes</taxon>
        <taxon>Ustilaginales</taxon>
        <taxon>Ustilaginaceae</taxon>
        <taxon>Pseudozyma</taxon>
    </lineage>
</organism>
<protein>
    <submittedName>
        <fullName evidence="4">Related to beta-1,3-glucan binding protein</fullName>
    </submittedName>
</protein>
<keyword evidence="5" id="KW-1185">Reference proteome</keyword>
<feature type="transmembrane region" description="Helical" evidence="2">
    <location>
        <begin position="36"/>
        <end position="57"/>
    </location>
</feature>
<accession>A0A5C3FCR8</accession>
<dbReference type="PANTHER" id="PTHR10963:SF55">
    <property type="entry name" value="GLYCOSIDE HYDROLASE FAMILY 16 PROTEIN"/>
    <property type="match status" value="1"/>
</dbReference>
<evidence type="ECO:0000313" key="5">
    <source>
        <dbReference type="Proteomes" id="UP000323386"/>
    </source>
</evidence>
<dbReference type="Pfam" id="PF00722">
    <property type="entry name" value="Glyco_hydro_16"/>
    <property type="match status" value="1"/>
</dbReference>
<dbReference type="InterPro" id="IPR000757">
    <property type="entry name" value="Beta-glucanase-like"/>
</dbReference>